<organism evidence="1">
    <name type="scientific">Dunaliella tertiolecta</name>
    <name type="common">Green alga</name>
    <dbReference type="NCBI Taxonomy" id="3047"/>
    <lineage>
        <taxon>Eukaryota</taxon>
        <taxon>Viridiplantae</taxon>
        <taxon>Chlorophyta</taxon>
        <taxon>core chlorophytes</taxon>
        <taxon>Chlorophyceae</taxon>
        <taxon>CS clade</taxon>
        <taxon>Chlamydomonadales</taxon>
        <taxon>Dunaliellaceae</taxon>
        <taxon>Dunaliella</taxon>
    </lineage>
</organism>
<name>A0A6S8M1J7_DUNTE</name>
<dbReference type="AlphaFoldDB" id="A0A6S8M1J7"/>
<accession>A0A6S8M1J7</accession>
<dbReference type="EMBL" id="HBIP01024851">
    <property type="protein sequence ID" value="CAE0499869.1"/>
    <property type="molecule type" value="Transcribed_RNA"/>
</dbReference>
<gene>
    <name evidence="1" type="ORF">DTER00134_LOCUS14935</name>
    <name evidence="2" type="ORF">DTER00134_LOCUS14942</name>
</gene>
<evidence type="ECO:0000313" key="2">
    <source>
        <dbReference type="EMBL" id="CAE0499869.1"/>
    </source>
</evidence>
<evidence type="ECO:0000313" key="1">
    <source>
        <dbReference type="EMBL" id="CAE0499862.1"/>
    </source>
</evidence>
<reference evidence="1" key="1">
    <citation type="submission" date="2021-01" db="EMBL/GenBank/DDBJ databases">
        <authorList>
            <person name="Corre E."/>
            <person name="Pelletier E."/>
            <person name="Niang G."/>
            <person name="Scheremetjew M."/>
            <person name="Finn R."/>
            <person name="Kale V."/>
            <person name="Holt S."/>
            <person name="Cochrane G."/>
            <person name="Meng A."/>
            <person name="Brown T."/>
            <person name="Cohen L."/>
        </authorList>
    </citation>
    <scope>NUCLEOTIDE SEQUENCE</scope>
    <source>
        <strain evidence="1">CCMP1320</strain>
    </source>
</reference>
<dbReference type="EMBL" id="HBIP01024842">
    <property type="protein sequence ID" value="CAE0499862.1"/>
    <property type="molecule type" value="Transcribed_RNA"/>
</dbReference>
<proteinExistence type="predicted"/>
<protein>
    <submittedName>
        <fullName evidence="1">Uncharacterized protein</fullName>
    </submittedName>
</protein>
<sequence length="106" mass="11588">MKSELALATHFKISSSAGTRAHCTYCGRDAWKSSVGKASGLIETSKKDATRALACTANGGLTTEKGSNKKRQNGRTRLTKYKLRALRKRKKFTDYPTSTCEQAISV</sequence>